<keyword evidence="1" id="KW-0472">Membrane</keyword>
<dbReference type="EMBL" id="CP041372">
    <property type="protein sequence ID" value="QKS70695.1"/>
    <property type="molecule type" value="Genomic_DNA"/>
</dbReference>
<sequence>MNGIIFIICLAMALVGPVTRVLGYPSIYFYVISLVGIVGIVYIENSRRRS</sequence>
<feature type="transmembrane region" description="Helical" evidence="1">
    <location>
        <begin position="27"/>
        <end position="43"/>
    </location>
</feature>
<dbReference type="Proteomes" id="UP000318138">
    <property type="component" value="Chromosome"/>
</dbReference>
<organism evidence="2 3">
    <name type="scientific">Paenalkalicoccus suaedae</name>
    <dbReference type="NCBI Taxonomy" id="2592382"/>
    <lineage>
        <taxon>Bacteria</taxon>
        <taxon>Bacillati</taxon>
        <taxon>Bacillota</taxon>
        <taxon>Bacilli</taxon>
        <taxon>Bacillales</taxon>
        <taxon>Bacillaceae</taxon>
        <taxon>Paenalkalicoccus</taxon>
    </lineage>
</organism>
<evidence type="ECO:0000256" key="1">
    <source>
        <dbReference type="SAM" id="Phobius"/>
    </source>
</evidence>
<accession>A0A859FEN3</accession>
<dbReference type="AlphaFoldDB" id="A0A859FEN3"/>
<name>A0A859FEN3_9BACI</name>
<evidence type="ECO:0000313" key="3">
    <source>
        <dbReference type="Proteomes" id="UP000318138"/>
    </source>
</evidence>
<reference evidence="3" key="1">
    <citation type="submission" date="2019-07" db="EMBL/GenBank/DDBJ databases">
        <title>Bacillus alkalisoli sp. nov. isolated from saline soil.</title>
        <authorList>
            <person name="Sun J.-Q."/>
            <person name="Xu L."/>
        </authorList>
    </citation>
    <scope>NUCLEOTIDE SEQUENCE [LARGE SCALE GENOMIC DNA]</scope>
    <source>
        <strain evidence="3">M4U3P1</strain>
    </source>
</reference>
<gene>
    <name evidence="2" type="ORF">FLK61_28565</name>
</gene>
<evidence type="ECO:0000313" key="2">
    <source>
        <dbReference type="EMBL" id="QKS70695.1"/>
    </source>
</evidence>
<proteinExistence type="predicted"/>
<protein>
    <submittedName>
        <fullName evidence="2">Uncharacterized protein</fullName>
    </submittedName>
</protein>
<dbReference type="KEGG" id="psua:FLK61_28565"/>
<dbReference type="RefSeq" id="WP_176008731.1">
    <property type="nucleotide sequence ID" value="NZ_CP041372.2"/>
</dbReference>
<keyword evidence="1" id="KW-0812">Transmembrane</keyword>
<keyword evidence="3" id="KW-1185">Reference proteome</keyword>
<keyword evidence="1" id="KW-1133">Transmembrane helix</keyword>